<dbReference type="AlphaFoldDB" id="A0A061AXI5"/>
<gene>
    <name evidence="1" type="ORF">RHTO0S_04e04940g</name>
</gene>
<proteinExistence type="predicted"/>
<evidence type="ECO:0000313" key="1">
    <source>
        <dbReference type="EMBL" id="CDR39417.1"/>
    </source>
</evidence>
<accession>A0A061AXI5</accession>
<name>A0A061AXI5_RHOTO</name>
<dbReference type="OrthoDB" id="2536675at2759"/>
<sequence>MPGQPATVIARWSAANPQTSVPLLGRSLTVTRSGVSLGRRAVQIRALRLPASEANGKEGRNMYVVRALDGNAEKVSVFVEDPAVPAVTSAKGKGKAEPNEDDDLMIVEPEAKKEKDDSPAHTRWTYSSIALPSSSSSANSPLINTVFDTFIQRALFAPAQPGPPTGQRDSSYWQPRAQYIAIEGYTFSVGAAAGSAGEWEVKVGSVLLKGGTASGTTKGCVVEATYLPVPHLPANSTFIKDFLLSLFPPAAVQNNEIEFLQLGEDEFHEAGMLDSHEPSEGEEPGEWEWQDKHSTYTLVQQFKKEGLL</sequence>
<reference evidence="1" key="1">
    <citation type="journal article" date="2014" name="Genome Announc.">
        <title>Draft genome sequence of Rhodosporidium toruloides CECT1137, an oleaginous yeast of biotechnological interest.</title>
        <authorList>
            <person name="Morin N."/>
            <person name="Calcas X."/>
            <person name="Devillers H."/>
            <person name="Durrens P."/>
            <person name="Sherman D.J."/>
            <person name="Nicaud J.-M."/>
            <person name="Neuveglise C."/>
        </authorList>
    </citation>
    <scope>NUCLEOTIDE SEQUENCE</scope>
    <source>
        <strain evidence="1">CECT1137</strain>
    </source>
</reference>
<dbReference type="EMBL" id="LK052939">
    <property type="protein sequence ID" value="CDR39417.1"/>
    <property type="molecule type" value="Genomic_DNA"/>
</dbReference>
<organism evidence="1">
    <name type="scientific">Rhodotorula toruloides</name>
    <name type="common">Yeast</name>
    <name type="synonym">Rhodosporidium toruloides</name>
    <dbReference type="NCBI Taxonomy" id="5286"/>
    <lineage>
        <taxon>Eukaryota</taxon>
        <taxon>Fungi</taxon>
        <taxon>Dikarya</taxon>
        <taxon>Basidiomycota</taxon>
        <taxon>Pucciniomycotina</taxon>
        <taxon>Microbotryomycetes</taxon>
        <taxon>Sporidiobolales</taxon>
        <taxon>Sporidiobolaceae</taxon>
        <taxon>Rhodotorula</taxon>
    </lineage>
</organism>
<protein>
    <submittedName>
        <fullName evidence="1">RHTO0S04e04940g1_1</fullName>
    </submittedName>
</protein>